<name>A0A4R5EEX1_9RHOB</name>
<accession>A0A4R5EEX1</accession>
<dbReference type="GO" id="GO:0003677">
    <property type="term" value="F:DNA binding"/>
    <property type="evidence" value="ECO:0007669"/>
    <property type="project" value="InterPro"/>
</dbReference>
<gene>
    <name evidence="1" type="ORF">E1B25_21830</name>
</gene>
<evidence type="ECO:0000313" key="1">
    <source>
        <dbReference type="EMBL" id="TDE32901.1"/>
    </source>
</evidence>
<comment type="caution">
    <text evidence="1">The sequence shown here is derived from an EMBL/GenBank/DDBJ whole genome shotgun (WGS) entry which is preliminary data.</text>
</comment>
<keyword evidence="2" id="KW-1185">Reference proteome</keyword>
<proteinExistence type="predicted"/>
<reference evidence="1 2" key="1">
    <citation type="submission" date="2019-03" db="EMBL/GenBank/DDBJ databases">
        <authorList>
            <person name="Zhang S."/>
        </authorList>
    </citation>
    <scope>NUCLEOTIDE SEQUENCE [LARGE SCALE GENOMIC DNA]</scope>
    <source>
        <strain evidence="1 2">S4J41</strain>
    </source>
</reference>
<dbReference type="SUPFAM" id="SSF56349">
    <property type="entry name" value="DNA breaking-rejoining enzymes"/>
    <property type="match status" value="1"/>
</dbReference>
<sequence>MPDLTERGFVATKPWPDWMLEALANAPDDVRIAGELIRGTGQRPAASIKMLRSVFKGEWVSITDEKGDKTFDIYCPARLRMLVESLEKGPRHVLAKSENAPRSYDSVEKSFRAWRTTLVDLAKEHGDYARRYTLHALLRRLSGAAGRELQTCRRSSCSARIRSSAV</sequence>
<evidence type="ECO:0008006" key="3">
    <source>
        <dbReference type="Google" id="ProtNLM"/>
    </source>
</evidence>
<dbReference type="AlphaFoldDB" id="A0A4R5EEX1"/>
<evidence type="ECO:0000313" key="2">
    <source>
        <dbReference type="Proteomes" id="UP000294662"/>
    </source>
</evidence>
<dbReference type="InterPro" id="IPR011010">
    <property type="entry name" value="DNA_brk_join_enz"/>
</dbReference>
<dbReference type="Proteomes" id="UP000294662">
    <property type="component" value="Unassembled WGS sequence"/>
</dbReference>
<dbReference type="EMBL" id="SMFP01000045">
    <property type="protein sequence ID" value="TDE32901.1"/>
    <property type="molecule type" value="Genomic_DNA"/>
</dbReference>
<organism evidence="1 2">
    <name type="scientific">Antarcticimicrobium sediminis</name>
    <dbReference type="NCBI Taxonomy" id="2546227"/>
    <lineage>
        <taxon>Bacteria</taxon>
        <taxon>Pseudomonadati</taxon>
        <taxon>Pseudomonadota</taxon>
        <taxon>Alphaproteobacteria</taxon>
        <taxon>Rhodobacterales</taxon>
        <taxon>Paracoccaceae</taxon>
        <taxon>Antarcticimicrobium</taxon>
    </lineage>
</organism>
<dbReference type="RefSeq" id="WP_165937733.1">
    <property type="nucleotide sequence ID" value="NZ_SMFP01000045.1"/>
</dbReference>
<protein>
    <recommendedName>
        <fullName evidence="3">Phage integrase family protein</fullName>
    </recommendedName>
</protein>